<organism evidence="2">
    <name type="scientific">Tanacetum cinerariifolium</name>
    <name type="common">Dalmatian daisy</name>
    <name type="synonym">Chrysanthemum cinerariifolium</name>
    <dbReference type="NCBI Taxonomy" id="118510"/>
    <lineage>
        <taxon>Eukaryota</taxon>
        <taxon>Viridiplantae</taxon>
        <taxon>Streptophyta</taxon>
        <taxon>Embryophyta</taxon>
        <taxon>Tracheophyta</taxon>
        <taxon>Spermatophyta</taxon>
        <taxon>Magnoliopsida</taxon>
        <taxon>eudicotyledons</taxon>
        <taxon>Gunneridae</taxon>
        <taxon>Pentapetalae</taxon>
        <taxon>asterids</taxon>
        <taxon>campanulids</taxon>
        <taxon>Asterales</taxon>
        <taxon>Asteraceae</taxon>
        <taxon>Asteroideae</taxon>
        <taxon>Anthemideae</taxon>
        <taxon>Anthemidinae</taxon>
        <taxon>Tanacetum</taxon>
    </lineage>
</organism>
<name>A0A699JIN2_TANCI</name>
<feature type="compositionally biased region" description="Basic and acidic residues" evidence="1">
    <location>
        <begin position="62"/>
        <end position="78"/>
    </location>
</feature>
<sequence>MMRIKTKNPLLDQTGGPREEELEKEQDSTSAPKEKTSKKTGKSTEGSKSYHKSASVSAQAEEPMHTTKDLEEPARQEFDTNSTEDQPISNLAQKDDSRTSFNELMVPLDFSAFVMNRLKVDILTPELLAGLTYELMKGSCKSLAKLEFFLEEVYKATTDKLDWNNPEGQQYLHDLRKPLPLIPTSRGRRVIPFDHFINNDLEYLRGGVSSQKYMTSMTKTKEANYGHIKWIKDLVPRIMWSQVLVSYDKHALCGISHWDGGNDNNSMDLRLTRNMLEMYTPNAESSLP</sequence>
<evidence type="ECO:0000256" key="1">
    <source>
        <dbReference type="SAM" id="MobiDB-lite"/>
    </source>
</evidence>
<reference evidence="2" key="1">
    <citation type="journal article" date="2019" name="Sci. Rep.">
        <title>Draft genome of Tanacetum cinerariifolium, the natural source of mosquito coil.</title>
        <authorList>
            <person name="Yamashiro T."/>
            <person name="Shiraishi A."/>
            <person name="Satake H."/>
            <person name="Nakayama K."/>
        </authorList>
    </citation>
    <scope>NUCLEOTIDE SEQUENCE</scope>
</reference>
<dbReference type="EMBL" id="BKCJ010417562">
    <property type="protein sequence ID" value="GFA40094.1"/>
    <property type="molecule type" value="Genomic_DNA"/>
</dbReference>
<feature type="compositionally biased region" description="Basic and acidic residues" evidence="1">
    <location>
        <begin position="17"/>
        <end position="37"/>
    </location>
</feature>
<accession>A0A699JIN2</accession>
<gene>
    <name evidence="2" type="ORF">Tci_612066</name>
</gene>
<feature type="region of interest" description="Disordered" evidence="1">
    <location>
        <begin position="1"/>
        <end position="95"/>
    </location>
</feature>
<evidence type="ECO:0000313" key="2">
    <source>
        <dbReference type="EMBL" id="GFA40094.1"/>
    </source>
</evidence>
<dbReference type="AlphaFoldDB" id="A0A699JIN2"/>
<proteinExistence type="predicted"/>
<comment type="caution">
    <text evidence="2">The sequence shown here is derived from an EMBL/GenBank/DDBJ whole genome shotgun (WGS) entry which is preliminary data.</text>
</comment>
<protein>
    <submittedName>
        <fullName evidence="2">Uncharacterized protein</fullName>
    </submittedName>
</protein>
<feature type="compositionally biased region" description="Polar residues" evidence="1">
    <location>
        <begin position="79"/>
        <end position="92"/>
    </location>
</feature>